<proteinExistence type="predicted"/>
<keyword evidence="1" id="KW-0413">Isomerase</keyword>
<evidence type="ECO:0000313" key="2">
    <source>
        <dbReference type="Proteomes" id="UP000051451"/>
    </source>
</evidence>
<dbReference type="AlphaFoldDB" id="A0A0R1VTN6"/>
<dbReference type="GO" id="GO:0016853">
    <property type="term" value="F:isomerase activity"/>
    <property type="evidence" value="ECO:0007669"/>
    <property type="project" value="UniProtKB-KW"/>
</dbReference>
<keyword evidence="2" id="KW-1185">Reference proteome</keyword>
<evidence type="ECO:0000313" key="1">
    <source>
        <dbReference type="EMBL" id="KRM04860.1"/>
    </source>
</evidence>
<dbReference type="PATRIC" id="fig|1423750.3.peg.1933"/>
<sequence>MDVNNLIRGKNKDKKKIAENMNDLNIKVETLPTATMMDEKKLVKITDNNVLTHINNLIPNLIQTGNAVNNALSAAQSGNEVLYRAVIPAGEELVKSKVMKGAVRGFYRDKDGVKGHANFVAVKAKKGSVAANSGTAAMGLASMIVGQYYMTQINNELDSINNKIEQISNFQDNEYRSSVFSLASHVKEIANFQAEILKNDELRLSKIAQLDNLEEKCTQLLGQANLSLANFAKNDNLDYDQYEKQLEKAQSWYTYQNNLLEVLYKISELRYTLHLGTVSREQCGALLSVYTHQVEETQEKLIRWHQSTTKKLKIDIDEVRRKRGGFDEVTHFLPGLIKDDWRFKTIPKRTVSMIREQTLRQKKTLCQDTTNLYAKDVELISKNGKLYYVPADKNEA</sequence>
<accession>A0A0R1VTN6</accession>
<dbReference type="Proteomes" id="UP000051451">
    <property type="component" value="Unassembled WGS sequence"/>
</dbReference>
<name>A0A0R1VTN6_9LACO</name>
<dbReference type="EMBL" id="AZGB01000025">
    <property type="protein sequence ID" value="KRM04860.1"/>
    <property type="molecule type" value="Genomic_DNA"/>
</dbReference>
<protein>
    <submittedName>
        <fullName evidence="1">Topoisomerase iv subunit b</fullName>
    </submittedName>
</protein>
<comment type="caution">
    <text evidence="1">The sequence shown here is derived from an EMBL/GenBank/DDBJ whole genome shotgun (WGS) entry which is preliminary data.</text>
</comment>
<organism evidence="1 2">
    <name type="scientific">Liquorilactobacillus ghanensis DSM 18630</name>
    <dbReference type="NCBI Taxonomy" id="1423750"/>
    <lineage>
        <taxon>Bacteria</taxon>
        <taxon>Bacillati</taxon>
        <taxon>Bacillota</taxon>
        <taxon>Bacilli</taxon>
        <taxon>Lactobacillales</taxon>
        <taxon>Lactobacillaceae</taxon>
        <taxon>Liquorilactobacillus</taxon>
    </lineage>
</organism>
<gene>
    <name evidence="1" type="ORF">FC89_GL001889</name>
</gene>
<reference evidence="1 2" key="1">
    <citation type="journal article" date="2015" name="Genome Announc.">
        <title>Expanding the biotechnology potential of lactobacilli through comparative genomics of 213 strains and associated genera.</title>
        <authorList>
            <person name="Sun Z."/>
            <person name="Harris H.M."/>
            <person name="McCann A."/>
            <person name="Guo C."/>
            <person name="Argimon S."/>
            <person name="Zhang W."/>
            <person name="Yang X."/>
            <person name="Jeffery I.B."/>
            <person name="Cooney J.C."/>
            <person name="Kagawa T.F."/>
            <person name="Liu W."/>
            <person name="Song Y."/>
            <person name="Salvetti E."/>
            <person name="Wrobel A."/>
            <person name="Rasinkangas P."/>
            <person name="Parkhill J."/>
            <person name="Rea M.C."/>
            <person name="O'Sullivan O."/>
            <person name="Ritari J."/>
            <person name="Douillard F.P."/>
            <person name="Paul Ross R."/>
            <person name="Yang R."/>
            <person name="Briner A.E."/>
            <person name="Felis G.E."/>
            <person name="de Vos W.M."/>
            <person name="Barrangou R."/>
            <person name="Klaenhammer T.R."/>
            <person name="Caufield P.W."/>
            <person name="Cui Y."/>
            <person name="Zhang H."/>
            <person name="O'Toole P.W."/>
        </authorList>
    </citation>
    <scope>NUCLEOTIDE SEQUENCE [LARGE SCALE GENOMIC DNA]</scope>
    <source>
        <strain evidence="1 2">DSM 18630</strain>
    </source>
</reference>